<evidence type="ECO:0000313" key="2">
    <source>
        <dbReference type="EMBL" id="GJS52580.1"/>
    </source>
</evidence>
<name>A0ABQ4WI75_9ASTR</name>
<organism evidence="2 3">
    <name type="scientific">Tanacetum coccineum</name>
    <dbReference type="NCBI Taxonomy" id="301880"/>
    <lineage>
        <taxon>Eukaryota</taxon>
        <taxon>Viridiplantae</taxon>
        <taxon>Streptophyta</taxon>
        <taxon>Embryophyta</taxon>
        <taxon>Tracheophyta</taxon>
        <taxon>Spermatophyta</taxon>
        <taxon>Magnoliopsida</taxon>
        <taxon>eudicotyledons</taxon>
        <taxon>Gunneridae</taxon>
        <taxon>Pentapetalae</taxon>
        <taxon>asterids</taxon>
        <taxon>campanulids</taxon>
        <taxon>Asterales</taxon>
        <taxon>Asteraceae</taxon>
        <taxon>Asteroideae</taxon>
        <taxon>Anthemideae</taxon>
        <taxon>Anthemidinae</taxon>
        <taxon>Tanacetum</taxon>
    </lineage>
</organism>
<gene>
    <name evidence="2" type="ORF">Tco_0625942</name>
</gene>
<evidence type="ECO:0000313" key="3">
    <source>
        <dbReference type="Proteomes" id="UP001151760"/>
    </source>
</evidence>
<dbReference type="EMBL" id="BQNB010008665">
    <property type="protein sequence ID" value="GJS52580.1"/>
    <property type="molecule type" value="Genomic_DNA"/>
</dbReference>
<feature type="compositionally biased region" description="Acidic residues" evidence="1">
    <location>
        <begin position="101"/>
        <end position="114"/>
    </location>
</feature>
<comment type="caution">
    <text evidence="2">The sequence shown here is derived from an EMBL/GenBank/DDBJ whole genome shotgun (WGS) entry which is preliminary data.</text>
</comment>
<keyword evidence="3" id="KW-1185">Reference proteome</keyword>
<feature type="region of interest" description="Disordered" evidence="1">
    <location>
        <begin position="1"/>
        <end position="25"/>
    </location>
</feature>
<protein>
    <submittedName>
        <fullName evidence="2">Uncharacterized protein</fullName>
    </submittedName>
</protein>
<reference evidence="2" key="2">
    <citation type="submission" date="2022-01" db="EMBL/GenBank/DDBJ databases">
        <authorList>
            <person name="Yamashiro T."/>
            <person name="Shiraishi A."/>
            <person name="Satake H."/>
            <person name="Nakayama K."/>
        </authorList>
    </citation>
    <scope>NUCLEOTIDE SEQUENCE</scope>
</reference>
<dbReference type="Proteomes" id="UP001151760">
    <property type="component" value="Unassembled WGS sequence"/>
</dbReference>
<feature type="compositionally biased region" description="Acidic residues" evidence="1">
    <location>
        <begin position="121"/>
        <end position="132"/>
    </location>
</feature>
<proteinExistence type="predicted"/>
<accession>A0ABQ4WI75</accession>
<reference evidence="2" key="1">
    <citation type="journal article" date="2022" name="Int. J. Mol. Sci.">
        <title>Draft Genome of Tanacetum Coccineum: Genomic Comparison of Closely Related Tanacetum-Family Plants.</title>
        <authorList>
            <person name="Yamashiro T."/>
            <person name="Shiraishi A."/>
            <person name="Nakayama K."/>
            <person name="Satake H."/>
        </authorList>
    </citation>
    <scope>NUCLEOTIDE SEQUENCE</scope>
</reference>
<sequence>MSDLEDSTVTYTEVSSPFEDLSDIGSSRVIVHGYDGLPMMPEDPCAYVEAAMQEPPPPDFVLEPVYPEFMPPEDDVLPAEEQPLPAAVSPTADSPRYITDSDPEEDEEDPEEDPVNYPADGGDDDDDDDESSDDCRIQVIFDL</sequence>
<feature type="region of interest" description="Disordered" evidence="1">
    <location>
        <begin position="65"/>
        <end position="143"/>
    </location>
</feature>
<evidence type="ECO:0000256" key="1">
    <source>
        <dbReference type="SAM" id="MobiDB-lite"/>
    </source>
</evidence>